<dbReference type="PANTHER" id="PTHR11662:SF455">
    <property type="entry name" value="GH23975P"/>
    <property type="match status" value="1"/>
</dbReference>
<evidence type="ECO:0000256" key="3">
    <source>
        <dbReference type="ARBA" id="ARBA00022989"/>
    </source>
</evidence>
<evidence type="ECO:0000256" key="1">
    <source>
        <dbReference type="ARBA" id="ARBA00004141"/>
    </source>
</evidence>
<dbReference type="InterPro" id="IPR036259">
    <property type="entry name" value="MFS_trans_sf"/>
</dbReference>
<evidence type="ECO:0000256" key="4">
    <source>
        <dbReference type="ARBA" id="ARBA00023136"/>
    </source>
</evidence>
<dbReference type="Pfam" id="PF07690">
    <property type="entry name" value="MFS_1"/>
    <property type="match status" value="2"/>
</dbReference>
<sequence>MSTLKFRFVVAGEVQEFEWDSKMKGHLLSSFFYGYLVTQIPGGWLAGRLGGNMVFGLGVAVTAFLTLVTPPIANASYYAFLAVRVVEGFFEALNKEKRVLAFLRQKFPRVSEAKLIAGIFDGLQIRELMNDAKFNDHKKDKESNAWLALKSIIKNCLGKRRSSEYKHAVEELLQRYQALGACSLPPCKIIYITIIAATGVAQSVKALACRFEVALGRGCQTIINCKLILFLQGFTYPCIHAVWARWAPPLERSKLATLAFSGSYVGTVVALPVSGILAQKVGWPFVFYVFGEFSY</sequence>
<feature type="transmembrane region" description="Helical" evidence="5">
    <location>
        <begin position="27"/>
        <end position="46"/>
    </location>
</feature>
<keyword evidence="2 5" id="KW-0812">Transmembrane</keyword>
<keyword evidence="3 5" id="KW-1133">Transmembrane helix</keyword>
<feature type="transmembrane region" description="Helical" evidence="5">
    <location>
        <begin position="255"/>
        <end position="278"/>
    </location>
</feature>
<dbReference type="InterPro" id="IPR050382">
    <property type="entry name" value="MFS_Na/Anion_cotransporter"/>
</dbReference>
<evidence type="ECO:0000313" key="7">
    <source>
        <dbReference type="Proteomes" id="UP001148838"/>
    </source>
</evidence>
<dbReference type="Proteomes" id="UP001148838">
    <property type="component" value="Unassembled WGS sequence"/>
</dbReference>
<evidence type="ECO:0000256" key="5">
    <source>
        <dbReference type="SAM" id="Phobius"/>
    </source>
</evidence>
<reference evidence="6 7" key="1">
    <citation type="journal article" date="2022" name="Allergy">
        <title>Genome assembly and annotation of Periplaneta americana reveal a comprehensive cockroach allergen profile.</title>
        <authorList>
            <person name="Wang L."/>
            <person name="Xiong Q."/>
            <person name="Saelim N."/>
            <person name="Wang L."/>
            <person name="Nong W."/>
            <person name="Wan A.T."/>
            <person name="Shi M."/>
            <person name="Liu X."/>
            <person name="Cao Q."/>
            <person name="Hui J.H.L."/>
            <person name="Sookrung N."/>
            <person name="Leung T.F."/>
            <person name="Tungtrongchitr A."/>
            <person name="Tsui S.K.W."/>
        </authorList>
    </citation>
    <scope>NUCLEOTIDE SEQUENCE [LARGE SCALE GENOMIC DNA]</scope>
    <source>
        <strain evidence="6">PWHHKU_190912</strain>
    </source>
</reference>
<keyword evidence="4 5" id="KW-0472">Membrane</keyword>
<dbReference type="Gene3D" id="1.20.1250.20">
    <property type="entry name" value="MFS general substrate transporter like domains"/>
    <property type="match status" value="1"/>
</dbReference>
<dbReference type="EMBL" id="JAJSOF020000003">
    <property type="protein sequence ID" value="KAJ4449608.1"/>
    <property type="molecule type" value="Genomic_DNA"/>
</dbReference>
<evidence type="ECO:0000256" key="2">
    <source>
        <dbReference type="ARBA" id="ARBA00022692"/>
    </source>
</evidence>
<proteinExistence type="predicted"/>
<name>A0ABQ8TSD9_PERAM</name>
<evidence type="ECO:0000313" key="6">
    <source>
        <dbReference type="EMBL" id="KAJ4449608.1"/>
    </source>
</evidence>
<accession>A0ABQ8TSD9</accession>
<comment type="caution">
    <text evidence="6">The sequence shown here is derived from an EMBL/GenBank/DDBJ whole genome shotgun (WGS) entry which is preliminary data.</text>
</comment>
<dbReference type="PANTHER" id="PTHR11662">
    <property type="entry name" value="SOLUTE CARRIER FAMILY 17"/>
    <property type="match status" value="1"/>
</dbReference>
<gene>
    <name evidence="6" type="ORF">ANN_01011</name>
</gene>
<keyword evidence="7" id="KW-1185">Reference proteome</keyword>
<evidence type="ECO:0008006" key="8">
    <source>
        <dbReference type="Google" id="ProtNLM"/>
    </source>
</evidence>
<comment type="subcellular location">
    <subcellularLocation>
        <location evidence="1">Membrane</location>
        <topology evidence="1">Multi-pass membrane protein</topology>
    </subcellularLocation>
</comment>
<organism evidence="6 7">
    <name type="scientific">Periplaneta americana</name>
    <name type="common">American cockroach</name>
    <name type="synonym">Blatta americana</name>
    <dbReference type="NCBI Taxonomy" id="6978"/>
    <lineage>
        <taxon>Eukaryota</taxon>
        <taxon>Metazoa</taxon>
        <taxon>Ecdysozoa</taxon>
        <taxon>Arthropoda</taxon>
        <taxon>Hexapoda</taxon>
        <taxon>Insecta</taxon>
        <taxon>Pterygota</taxon>
        <taxon>Neoptera</taxon>
        <taxon>Polyneoptera</taxon>
        <taxon>Dictyoptera</taxon>
        <taxon>Blattodea</taxon>
        <taxon>Blattoidea</taxon>
        <taxon>Blattidae</taxon>
        <taxon>Blattinae</taxon>
        <taxon>Periplaneta</taxon>
    </lineage>
</organism>
<dbReference type="SUPFAM" id="SSF103473">
    <property type="entry name" value="MFS general substrate transporter"/>
    <property type="match status" value="2"/>
</dbReference>
<dbReference type="InterPro" id="IPR027378">
    <property type="entry name" value="Nucleotide_channel_N"/>
</dbReference>
<dbReference type="InterPro" id="IPR011701">
    <property type="entry name" value="MFS"/>
</dbReference>
<protein>
    <recommendedName>
        <fullName evidence="8">Major facilitator superfamily (MFS) profile domain-containing protein</fullName>
    </recommendedName>
</protein>
<dbReference type="Gene3D" id="1.20.120.540">
    <property type="entry name" value="Voltage-gated potassium channels"/>
    <property type="match status" value="1"/>
</dbReference>